<gene>
    <name evidence="8" type="primary">LOC107120837</name>
</gene>
<dbReference type="InterPro" id="IPR019819">
    <property type="entry name" value="Carboxylesterase_B_CS"/>
</dbReference>
<dbReference type="InterPro" id="IPR019826">
    <property type="entry name" value="Carboxylesterase_B_AS"/>
</dbReference>
<dbReference type="GeneID" id="107120837"/>
<dbReference type="InterPro" id="IPR002018">
    <property type="entry name" value="CarbesteraseB"/>
</dbReference>
<feature type="domain" description="Carboxylesterase type B" evidence="6">
    <location>
        <begin position="28"/>
        <end position="533"/>
    </location>
</feature>
<dbReference type="InterPro" id="IPR000997">
    <property type="entry name" value="Cholinesterase"/>
</dbReference>
<proteinExistence type="inferred from homology"/>
<keyword evidence="7" id="KW-1185">Reference proteome</keyword>
<protein>
    <recommendedName>
        <fullName evidence="5">Carboxylic ester hydrolase</fullName>
        <ecNumber evidence="5">3.1.1.-</ecNumber>
    </recommendedName>
</protein>
<dbReference type="PANTHER" id="PTHR43918:SF4">
    <property type="entry name" value="CARBOXYLIC ESTER HYDROLASE"/>
    <property type="match status" value="1"/>
</dbReference>
<dbReference type="Gene3D" id="3.40.50.1820">
    <property type="entry name" value="alpha/beta hydrolase"/>
    <property type="match status" value="1"/>
</dbReference>
<evidence type="ECO:0000256" key="4">
    <source>
        <dbReference type="ARBA" id="ARBA00023157"/>
    </source>
</evidence>
<organism evidence="7 8">
    <name type="scientific">Gekko japonicus</name>
    <name type="common">Schlegel's Japanese gecko</name>
    <dbReference type="NCBI Taxonomy" id="146911"/>
    <lineage>
        <taxon>Eukaryota</taxon>
        <taxon>Metazoa</taxon>
        <taxon>Chordata</taxon>
        <taxon>Craniata</taxon>
        <taxon>Vertebrata</taxon>
        <taxon>Euteleostomi</taxon>
        <taxon>Lepidosauria</taxon>
        <taxon>Squamata</taxon>
        <taxon>Bifurcata</taxon>
        <taxon>Gekkota</taxon>
        <taxon>Gekkonidae</taxon>
        <taxon>Gekkoninae</taxon>
        <taxon>Gekko</taxon>
    </lineage>
</organism>
<keyword evidence="2" id="KW-0719">Serine esterase</keyword>
<accession>A0ABM1KZF6</accession>
<evidence type="ECO:0000256" key="3">
    <source>
        <dbReference type="ARBA" id="ARBA00022801"/>
    </source>
</evidence>
<keyword evidence="4" id="KW-1015">Disulfide bond</keyword>
<evidence type="ECO:0000313" key="7">
    <source>
        <dbReference type="Proteomes" id="UP000694871"/>
    </source>
</evidence>
<dbReference type="PRINTS" id="PR00878">
    <property type="entry name" value="CHOLNESTRASE"/>
</dbReference>
<evidence type="ECO:0000256" key="5">
    <source>
        <dbReference type="RuleBase" id="RU361235"/>
    </source>
</evidence>
<dbReference type="PROSITE" id="PS00122">
    <property type="entry name" value="CARBOXYLESTERASE_B_1"/>
    <property type="match status" value="1"/>
</dbReference>
<dbReference type="InterPro" id="IPR029058">
    <property type="entry name" value="AB_hydrolase_fold"/>
</dbReference>
<sequence>MSSPISSLLYRVVLLFLLGSSFATEEGTVVVTSTGPLKGKRLQVGSGSVTAYLGIPYAEPPVGTLRFQKPQPRQPWSHVLEATSSGNSCHQETSYSLPYSTMWVAKTPFSEDCLFLNIWVPYPQPTTPAPVLAWIHGGGYVAGAGSHDLNNGALLAATENVIVASMNYRLGVLGFLYLPPAAPGNMGLWDQQLALKWLKENAAAFGGDPAGLTLFGHSAGAASVGFHLLSPTSQPLFARAVLQSGSPNAPWALKEPERLRKTSMRVGHLLGCLSENHTDVMSCLQRMEIKKNGFNEFSFLFAPTPDGDFLPGEPRKLLESGQVQAKSLLIGVTGDDGSVYVLYSVPRAIEGDGLLTWEQLVEGVQATASRRILNDAKAVALKYLENGHEPEHYRWALARLSKDYFFVCPLVEAAAKLAEAGSTVYAYSFDHPVSGFIWHEWMGAAHGSELPYLFGTLSTVRGGANQSLTEAEAALSRKVMRYWAEFARSGNPSGPTASEGEWPLYNATEQNFFHIGPEVSQVLQTPPAQHCDFLAMQFLTETHLSEFKPLIYERMYPQEFLFHQAKQKVGRMRPELNREYCDC</sequence>
<dbReference type="PANTHER" id="PTHR43918">
    <property type="entry name" value="ACETYLCHOLINESTERASE"/>
    <property type="match status" value="1"/>
</dbReference>
<dbReference type="RefSeq" id="XP_015279093.1">
    <property type="nucleotide sequence ID" value="XM_015423607.1"/>
</dbReference>
<feature type="chain" id="PRO_5044992263" description="Carboxylic ester hydrolase" evidence="5">
    <location>
        <begin position="24"/>
        <end position="583"/>
    </location>
</feature>
<comment type="similarity">
    <text evidence="1 5">Belongs to the type-B carboxylesterase/lipase family.</text>
</comment>
<reference evidence="8" key="1">
    <citation type="submission" date="2025-08" db="UniProtKB">
        <authorList>
            <consortium name="RefSeq"/>
        </authorList>
    </citation>
    <scope>IDENTIFICATION</scope>
</reference>
<feature type="non-terminal residue" evidence="8">
    <location>
        <position position="583"/>
    </location>
</feature>
<evidence type="ECO:0000259" key="6">
    <source>
        <dbReference type="Pfam" id="PF00135"/>
    </source>
</evidence>
<dbReference type="Proteomes" id="UP000694871">
    <property type="component" value="Unplaced"/>
</dbReference>
<dbReference type="SUPFAM" id="SSF53474">
    <property type="entry name" value="alpha/beta-Hydrolases"/>
    <property type="match status" value="1"/>
</dbReference>
<dbReference type="Pfam" id="PF00135">
    <property type="entry name" value="COesterase"/>
    <property type="match status" value="1"/>
</dbReference>
<dbReference type="PROSITE" id="PS00941">
    <property type="entry name" value="CARBOXYLESTERASE_B_2"/>
    <property type="match status" value="1"/>
</dbReference>
<keyword evidence="3 5" id="KW-0378">Hydrolase</keyword>
<feature type="signal peptide" evidence="5">
    <location>
        <begin position="1"/>
        <end position="23"/>
    </location>
</feature>
<evidence type="ECO:0000313" key="8">
    <source>
        <dbReference type="RefSeq" id="XP_015279093.1"/>
    </source>
</evidence>
<evidence type="ECO:0000256" key="1">
    <source>
        <dbReference type="ARBA" id="ARBA00005964"/>
    </source>
</evidence>
<keyword evidence="5" id="KW-0732">Signal</keyword>
<evidence type="ECO:0000256" key="2">
    <source>
        <dbReference type="ARBA" id="ARBA00022487"/>
    </source>
</evidence>
<dbReference type="CDD" id="cd00312">
    <property type="entry name" value="Esterase_lipase"/>
    <property type="match status" value="1"/>
</dbReference>
<name>A0ABM1KZF6_GEKJA</name>
<dbReference type="EC" id="3.1.1.-" evidence="5"/>
<dbReference type="InterPro" id="IPR050654">
    <property type="entry name" value="AChE-related_enzymes"/>
</dbReference>